<dbReference type="Gene3D" id="1.25.40.10">
    <property type="entry name" value="Tetratricopeptide repeat domain"/>
    <property type="match status" value="1"/>
</dbReference>
<evidence type="ECO:0000256" key="15">
    <source>
        <dbReference type="RuleBase" id="RU003694"/>
    </source>
</evidence>
<comment type="similarity">
    <text evidence="15">Belongs to the thiolase-like superfamily. Beta-ketoacyl-ACP synthases family.</text>
</comment>
<comment type="caution">
    <text evidence="20">The sequence shown here is derived from an EMBL/GenBank/DDBJ whole genome shotgun (WGS) entry which is preliminary data.</text>
</comment>
<dbReference type="SMART" id="SM00028">
    <property type="entry name" value="TPR"/>
    <property type="match status" value="4"/>
</dbReference>
<dbReference type="GO" id="GO:0004169">
    <property type="term" value="F:dolichyl-phosphate-mannose-protein mannosyltransferase activity"/>
    <property type="evidence" value="ECO:0007669"/>
    <property type="project" value="UniProtKB-EC"/>
</dbReference>
<dbReference type="OrthoDB" id="329835at2759"/>
<evidence type="ECO:0000256" key="17">
    <source>
        <dbReference type="SAM" id="Phobius"/>
    </source>
</evidence>
<feature type="domain" description="Ketosynthase family 3 (KS3)" evidence="19">
    <location>
        <begin position="2153"/>
        <end position="2526"/>
    </location>
</feature>
<dbReference type="Pfam" id="PF08409">
    <property type="entry name" value="TMTC_DUF1736"/>
    <property type="match status" value="1"/>
</dbReference>
<keyword evidence="11" id="KW-0106">Calcium</keyword>
<feature type="transmembrane region" description="Helical" evidence="17">
    <location>
        <begin position="940"/>
        <end position="961"/>
    </location>
</feature>
<dbReference type="PANTHER" id="PTHR44227">
    <property type="match status" value="1"/>
</dbReference>
<feature type="repeat" description="TPR" evidence="14">
    <location>
        <begin position="1430"/>
        <end position="1463"/>
    </location>
</feature>
<evidence type="ECO:0000256" key="8">
    <source>
        <dbReference type="ARBA" id="ARBA00022737"/>
    </source>
</evidence>
<evidence type="ECO:0000313" key="22">
    <source>
        <dbReference type="Proteomes" id="UP001152797"/>
    </source>
</evidence>
<feature type="transmembrane region" description="Helical" evidence="17">
    <location>
        <begin position="1225"/>
        <end position="1248"/>
    </location>
</feature>
<evidence type="ECO:0000256" key="16">
    <source>
        <dbReference type="SAM" id="MobiDB-lite"/>
    </source>
</evidence>
<keyword evidence="12 17" id="KW-1133">Transmembrane helix</keyword>
<dbReference type="InterPro" id="IPR014030">
    <property type="entry name" value="Ketoacyl_synth_N"/>
</dbReference>
<dbReference type="SMART" id="SM00054">
    <property type="entry name" value="EFh"/>
    <property type="match status" value="3"/>
</dbReference>
<dbReference type="PROSITE" id="PS50005">
    <property type="entry name" value="TPR"/>
    <property type="match status" value="1"/>
</dbReference>
<dbReference type="PROSITE" id="PS50222">
    <property type="entry name" value="EF_HAND_2"/>
    <property type="match status" value="2"/>
</dbReference>
<dbReference type="InterPro" id="IPR016039">
    <property type="entry name" value="Thiolase-like"/>
</dbReference>
<dbReference type="InterPro" id="IPR018247">
    <property type="entry name" value="EF_Hand_1_Ca_BS"/>
</dbReference>
<organism evidence="20">
    <name type="scientific">Cladocopium goreaui</name>
    <dbReference type="NCBI Taxonomy" id="2562237"/>
    <lineage>
        <taxon>Eukaryota</taxon>
        <taxon>Sar</taxon>
        <taxon>Alveolata</taxon>
        <taxon>Dinophyceae</taxon>
        <taxon>Suessiales</taxon>
        <taxon>Symbiodiniaceae</taxon>
        <taxon>Cladocopium</taxon>
    </lineage>
</organism>
<dbReference type="PROSITE" id="PS52004">
    <property type="entry name" value="KS3_2"/>
    <property type="match status" value="1"/>
</dbReference>
<dbReference type="GO" id="GO:0016746">
    <property type="term" value="F:acyltransferase activity"/>
    <property type="evidence" value="ECO:0007669"/>
    <property type="project" value="InterPro"/>
</dbReference>
<evidence type="ECO:0000313" key="20">
    <source>
        <dbReference type="EMBL" id="CAI3989864.1"/>
    </source>
</evidence>
<evidence type="ECO:0000256" key="10">
    <source>
        <dbReference type="ARBA" id="ARBA00022824"/>
    </source>
</evidence>
<evidence type="ECO:0000256" key="5">
    <source>
        <dbReference type="ARBA" id="ARBA00012839"/>
    </source>
</evidence>
<dbReference type="InterPro" id="IPR011009">
    <property type="entry name" value="Kinase-like_dom_sf"/>
</dbReference>
<feature type="domain" description="EF-hand" evidence="18">
    <location>
        <begin position="2149"/>
        <end position="2184"/>
    </location>
</feature>
<dbReference type="Pfam" id="PF02958">
    <property type="entry name" value="EcKL"/>
    <property type="match status" value="1"/>
</dbReference>
<keyword evidence="7 17" id="KW-0812">Transmembrane</keyword>
<dbReference type="PROSITE" id="PS00018">
    <property type="entry name" value="EF_HAND_1"/>
    <property type="match status" value="3"/>
</dbReference>
<dbReference type="EMBL" id="CAMXCT020001413">
    <property type="protein sequence ID" value="CAL1143239.1"/>
    <property type="molecule type" value="Genomic_DNA"/>
</dbReference>
<sequence>MGGENSKQPADHPESFQAIAANSWHNMGFRPGPQGIDGAAAGFRDVPTVPTVPWIFFWGAAKAALAKGGQGWCGDLSCGVSILGTAPGAAKSEDDDIEEGHLEEHLQFLRRRKICCMMWLESSGEIALTPGHGRPERAVTLSAMRRKLLVFRGDRMSFSFKPDGRFAVLQSWVLEPPAKFQIGRLEGHPIMKAEAMGILSGRPHPEGDRVHVMSAMCRLPGNGCSPDQYWSMLLDGTDGMLAIPSARPPLRWWGSDLHMTMIKNFCRANAMPCMAASLPVSQNHCDTEKLWVHWQYSLAAKRDQAGFLANEDIYGFDNSFFDIPNEEAMFMSPSQRVVMEDGYTVLFRAGHTKESLRGRSVGVFLGDTGIGGPSTSQNMKSGTSNREGCGTQDSQLYAVASVEVVPKSERLTWPQSIGAKLRVDFKGRSPGFLYLKKVIGQDSQAKSTFQLRRHLNSSRAEARFYREFAEVLRARGVPVLRAPVIQERLSCLDVTTDSGEDEILRKGGLVLLLECPGESYTQTSPLTLEQATATLRILADLHAAGWEDQELLTQASKKLHSTGAYWSLQWREVEEIEKMKPFWKSYLQNFESYAPDLLSQDRFQRLPERILSVAERVAAELKPMPSDEFATLIHGDPKAMNMFLPENASSDKVLLIDFQWTGVGFGLKDVAMHLPHSVHTSHLLDGGEERLVRVYYDLLMNALKRKDATGELGKSFSFQWAWHLYRFAFVDYARIVLCKFLENASPETFESKAHRPNVGFVYRNVEASLHFVQMVDRIHTSALSGAHTSVVPCRLSHALDLVGPSNTADTACSSSLVATGVCSSRSDVVIEKHEKQASDGRPMAGSGCDLSELHALILEHLLAARVPQEVLATVQRSLEVNGQPSRLLQRCNDPKEAAKSVVNLEGLGKNDGKHEVNTVKTVETEGGKSENQGFTSQNGYNGWMLAALGVFLLSMVFAPCVTYSEWYIDELFAAVRNADARGETPLLDLLQHDFWGNSLASGWTHKSYRPLVVLSYAAQYWMNGWDFRPQPLRTLNVALHSTNALLLLFLMRQLRISKKFAFLAAGCFAVHPVHAENVIYLVGRADSMATCCWLLALLVWLSGKSRTFAARILRIGSLPFLLIFALTFLGRSWITQGTSAGFSFVDTPVQYRSDPWLRLATYLYFHAKYAQLMVWPWTLSWDYSYNALPDLSSTWRDLRVLAILMTYLGLSALASWTISQRNRRVLIGLSNIIIPFVPASNLFFVVGVTVGERLLYPCNVGAALVLAAAGSFPKSSRSKGGFGVLAATLLVTFTWLGALRTYQWSSRELLFGADAKSYPQSTKNRHQFGTVLHKMERYSEALHHFEAAEAIFDGTGLTQYCIGQILLETGRAKEAEEKFAKILSGHALGFGSHNLWSLYIDYGFSLVMMKRFEDAIQPIKEGLRRNEDVPYGLNALGYAYIHLGMNEEARAAFQLAMKYDPENAYLENNLGIAKLLLGELNEGALHVAQAARMEPAVPAFAYNVNLLNEMAETQRWPQTNFALELYYNRGVVSNPMDYRDHRRVRGALGRWARRFGVPKRTNGQTTRRGVRDADGGYRYGGRLWNGNLKLIGLRRRLWTDFSESSLLRDTISAFTDDRSNLQPPGDLEKPPAGLNNQRDLSKSLCMCQLSATLLRLMAFNPSAGDASEFLAAFLRNTVGHVLIAWLRYFDSDDDGDGQVSLEEFTTALRRLNFKGDAEVMFRQIDADDSGFLTLYEVDGKCADLWAAFRAWCAETFGSPEDMVVQLRGSLVELGPSEGDKRALRKQKGAVPPAECTFIREQFLENAPRHGWFGGFEDAIFTSLDRRKTGYVTQADLPWFEKARSQHNRRVQMRPAGNRSSMMNTAPGAAAKRNPMQALLAFMSFLRSCSMGGNLMQTWRSLLDPDGILYVQKSDVQRACAQVGWRGDVSVLWSALDASNGRAALEEFGFKEARALALFRSWAYAAAGGIQEIWQRLLSLERGFQRRRRSLLPQQPLDALDRQAFAFAIGRIQAPGKAQVEDPNYLFSILDWEPHGKLQYKDLRFLEFWEPVKWLSEQPDLNVAASFKETVLSKYGNHPVKAWRLCLDMDGTGICRWVAFNQACERIQWKGNCAKAWLGLDRQSLGFITLHNINAEVAENLALFRRWCFATYGGVAIAFHALDADGSGSLSEEEFVTVIQNSSFKGDALGAWNALNLEGSDILSEREMDFLDDMELDMLAAYVSATEAAEQLEAEKHKVELDPTRRASTVCTDLRRHSIISQPQGSDDPSLLLATPESRVELLHNLGLNRESEVGSQSLVSLMTLPSLVDSKSVKFDVETPAKGSTSLSKAPKMEAVKATCVAKGKLYAGGSVTRDSYLKCGAVEAPGMYIVSAAKGASASEVDMYDQLSCVLGCCINQDGRSASMTAPNGPSQQACILQSMREAGNKARDINLAECHGTGTALGDPIEVGALKNVMDPRDTTLALTSSKSNIGHLEGSAGIAGFLKCVSMLMAGTCPPNAHCYQPGRLKKADVAKAGEDLQAYLERKHAESLAETAFSWNPPYMDPRNVTLRSATATTDTLDTSKEGGEGGLEDSTELQQLELPEESGPVARATHHTEIEVNSCSSEEVCACWWEKTNKRPKRKISRAVTGLAVGAIVFCVGDHETAVFSLFVLSLPLSVSNDGDFSERKVTYLEILTDLLRFGGCCLNDLIRVNAHAVDSGLNSALTGVSSFGFGGTNGRCDIWGAARFGPNKCGKVLEAEVDQIYTLCPITLGKIDYLTGEPLSRRLAALHRGKRKADVLRDELARYDVSRDAYDGGFRYRPSSDVADEELPYLGLDSAGTQLPLPLWDGKEMDRDGDNLFSCIITLSQERYELFDICIDQKDEYCFFPATDRAGQLIAVEGPSVGDPSRLCG</sequence>
<accession>A0A9P1CDQ3</accession>
<dbReference type="Pfam" id="PF00109">
    <property type="entry name" value="ketoacyl-synt"/>
    <property type="match status" value="2"/>
</dbReference>
<dbReference type="Gene3D" id="3.40.47.10">
    <property type="match status" value="3"/>
</dbReference>
<evidence type="ECO:0000256" key="14">
    <source>
        <dbReference type="PROSITE-ProRule" id="PRU00339"/>
    </source>
</evidence>
<evidence type="ECO:0000313" key="21">
    <source>
        <dbReference type="EMBL" id="CAL4777176.1"/>
    </source>
</evidence>
<dbReference type="SUPFAM" id="SSF53901">
    <property type="entry name" value="Thiolase-like"/>
    <property type="match status" value="3"/>
</dbReference>
<keyword evidence="10" id="KW-0256">Endoplasmic reticulum</keyword>
<dbReference type="GO" id="GO:0005783">
    <property type="term" value="C:endoplasmic reticulum"/>
    <property type="evidence" value="ECO:0007669"/>
    <property type="project" value="UniProtKB-SubCell"/>
</dbReference>
<comment type="subcellular location">
    <subcellularLocation>
        <location evidence="2">Endoplasmic reticulum</location>
    </subcellularLocation>
    <subcellularLocation>
        <location evidence="1">Membrane</location>
        <topology evidence="1">Multi-pass membrane protein</topology>
    </subcellularLocation>
</comment>
<keyword evidence="21" id="KW-0328">Glycosyltransferase</keyword>
<feature type="transmembrane region" description="Helical" evidence="17">
    <location>
        <begin position="1087"/>
        <end position="1103"/>
    </location>
</feature>
<proteinExistence type="inferred from homology"/>
<feature type="transmembrane region" description="Helical" evidence="17">
    <location>
        <begin position="1280"/>
        <end position="1298"/>
    </location>
</feature>
<dbReference type="InterPro" id="IPR011990">
    <property type="entry name" value="TPR-like_helical_dom_sf"/>
</dbReference>
<dbReference type="SMART" id="SM00825">
    <property type="entry name" value="PKS_KS"/>
    <property type="match status" value="1"/>
</dbReference>
<dbReference type="SUPFAM" id="SSF47473">
    <property type="entry name" value="EF-hand"/>
    <property type="match status" value="2"/>
</dbReference>
<reference evidence="20" key="1">
    <citation type="submission" date="2022-10" db="EMBL/GenBank/DDBJ databases">
        <authorList>
            <person name="Chen Y."/>
            <person name="Dougan E. K."/>
            <person name="Chan C."/>
            <person name="Rhodes N."/>
            <person name="Thang M."/>
        </authorList>
    </citation>
    <scope>NUCLEOTIDE SEQUENCE</scope>
</reference>
<dbReference type="GO" id="GO:0005509">
    <property type="term" value="F:calcium ion binding"/>
    <property type="evidence" value="ECO:0007669"/>
    <property type="project" value="InterPro"/>
</dbReference>
<dbReference type="Pfam" id="PF02801">
    <property type="entry name" value="Ketoacyl-synt_C"/>
    <property type="match status" value="1"/>
</dbReference>
<reference evidence="21 22" key="2">
    <citation type="submission" date="2024-05" db="EMBL/GenBank/DDBJ databases">
        <authorList>
            <person name="Chen Y."/>
            <person name="Shah S."/>
            <person name="Dougan E. K."/>
            <person name="Thang M."/>
            <person name="Chan C."/>
        </authorList>
    </citation>
    <scope>NUCLEOTIDE SEQUENCE [LARGE SCALE GENOMIC DNA]</scope>
</reference>
<dbReference type="InterPro" id="IPR019734">
    <property type="entry name" value="TPR_rpt"/>
</dbReference>
<dbReference type="GO" id="GO:0016020">
    <property type="term" value="C:membrane"/>
    <property type="evidence" value="ECO:0007669"/>
    <property type="project" value="UniProtKB-SubCell"/>
</dbReference>
<evidence type="ECO:0000256" key="11">
    <source>
        <dbReference type="ARBA" id="ARBA00022837"/>
    </source>
</evidence>
<comment type="pathway">
    <text evidence="3">Protein modification; protein glycosylation.</text>
</comment>
<dbReference type="EC" id="2.4.1.109" evidence="5"/>
<keyword evidence="9 14" id="KW-0802">TPR repeat</keyword>
<feature type="transmembrane region" description="Helical" evidence="17">
    <location>
        <begin position="1254"/>
        <end position="1273"/>
    </location>
</feature>
<keyword evidence="13 17" id="KW-0472">Membrane</keyword>
<evidence type="ECO:0000259" key="19">
    <source>
        <dbReference type="PROSITE" id="PS52004"/>
    </source>
</evidence>
<evidence type="ECO:0000256" key="2">
    <source>
        <dbReference type="ARBA" id="ARBA00004240"/>
    </source>
</evidence>
<evidence type="ECO:0000256" key="1">
    <source>
        <dbReference type="ARBA" id="ARBA00004141"/>
    </source>
</evidence>
<feature type="transmembrane region" description="Helical" evidence="17">
    <location>
        <begin position="1115"/>
        <end position="1134"/>
    </location>
</feature>
<dbReference type="Gene3D" id="1.10.238.10">
    <property type="entry name" value="EF-hand"/>
    <property type="match status" value="1"/>
</dbReference>
<comment type="similarity">
    <text evidence="4">Belongs to the TMTC family.</text>
</comment>
<keyword evidence="22" id="KW-1185">Reference proteome</keyword>
<dbReference type="InterPro" id="IPR052346">
    <property type="entry name" value="O-mannosyl-transferase_TMTC"/>
</dbReference>
<dbReference type="GO" id="GO:0030968">
    <property type="term" value="P:endoplasmic reticulum unfolded protein response"/>
    <property type="evidence" value="ECO:0007669"/>
    <property type="project" value="TreeGrafter"/>
</dbReference>
<dbReference type="Gene3D" id="3.90.1200.10">
    <property type="match status" value="1"/>
</dbReference>
<evidence type="ECO:0000256" key="13">
    <source>
        <dbReference type="ARBA" id="ARBA00023136"/>
    </source>
</evidence>
<dbReference type="SUPFAM" id="SSF48452">
    <property type="entry name" value="TPR-like"/>
    <property type="match status" value="1"/>
</dbReference>
<dbReference type="InterPro" id="IPR002048">
    <property type="entry name" value="EF_hand_dom"/>
</dbReference>
<name>A0A9P1CDQ3_9DINO</name>
<dbReference type="EMBL" id="CAMXCT030001413">
    <property type="protein sequence ID" value="CAL4777176.1"/>
    <property type="molecule type" value="Genomic_DNA"/>
</dbReference>
<keyword evidence="8" id="KW-0677">Repeat</keyword>
<evidence type="ECO:0000256" key="9">
    <source>
        <dbReference type="ARBA" id="ARBA00022803"/>
    </source>
</evidence>
<dbReference type="Proteomes" id="UP001152797">
    <property type="component" value="Unassembled WGS sequence"/>
</dbReference>
<protein>
    <recommendedName>
        <fullName evidence="5">dolichyl-phosphate-mannose--protein mannosyltransferase</fullName>
        <ecNumber evidence="5">2.4.1.109</ecNumber>
    </recommendedName>
</protein>
<evidence type="ECO:0000256" key="4">
    <source>
        <dbReference type="ARBA" id="ARBA00007882"/>
    </source>
</evidence>
<evidence type="ECO:0000256" key="3">
    <source>
        <dbReference type="ARBA" id="ARBA00004922"/>
    </source>
</evidence>
<feature type="transmembrane region" description="Helical" evidence="17">
    <location>
        <begin position="1060"/>
        <end position="1081"/>
    </location>
</feature>
<evidence type="ECO:0000256" key="6">
    <source>
        <dbReference type="ARBA" id="ARBA00022679"/>
    </source>
</evidence>
<dbReference type="InterPro" id="IPR011992">
    <property type="entry name" value="EF-hand-dom_pair"/>
</dbReference>
<feature type="domain" description="EF-hand" evidence="18">
    <location>
        <begin position="1692"/>
        <end position="1714"/>
    </location>
</feature>
<gene>
    <name evidence="20" type="ORF">C1SCF055_LOCUS16898</name>
</gene>
<dbReference type="EMBL" id="CAMXCT010001413">
    <property type="protein sequence ID" value="CAI3989864.1"/>
    <property type="molecule type" value="Genomic_DNA"/>
</dbReference>
<evidence type="ECO:0000256" key="12">
    <source>
        <dbReference type="ARBA" id="ARBA00022989"/>
    </source>
</evidence>
<dbReference type="Pfam" id="PF13202">
    <property type="entry name" value="EF-hand_5"/>
    <property type="match status" value="1"/>
</dbReference>
<dbReference type="InterPro" id="IPR013618">
    <property type="entry name" value="TMTC_DUF1736"/>
</dbReference>
<dbReference type="InterPro" id="IPR020841">
    <property type="entry name" value="PKS_Beta-ketoAc_synthase_dom"/>
</dbReference>
<keyword evidence="6 15" id="KW-0808">Transferase</keyword>
<dbReference type="PANTHER" id="PTHR44227:SF3">
    <property type="entry name" value="PROTEIN O-MANNOSYL-TRANSFERASE TMTC4"/>
    <property type="match status" value="1"/>
</dbReference>
<dbReference type="InterPro" id="IPR004119">
    <property type="entry name" value="EcKL"/>
</dbReference>
<evidence type="ECO:0000256" key="7">
    <source>
        <dbReference type="ARBA" id="ARBA00022692"/>
    </source>
</evidence>
<feature type="transmembrane region" description="Helical" evidence="17">
    <location>
        <begin position="1198"/>
        <end position="1218"/>
    </location>
</feature>
<feature type="region of interest" description="Disordered" evidence="16">
    <location>
        <begin position="2555"/>
        <end position="2578"/>
    </location>
</feature>
<dbReference type="InterPro" id="IPR014031">
    <property type="entry name" value="Ketoacyl_synth_C"/>
</dbReference>
<dbReference type="SUPFAM" id="SSF56112">
    <property type="entry name" value="Protein kinase-like (PK-like)"/>
    <property type="match status" value="1"/>
</dbReference>
<evidence type="ECO:0000259" key="18">
    <source>
        <dbReference type="PROSITE" id="PS50222"/>
    </source>
</evidence>
<dbReference type="CDD" id="cd00051">
    <property type="entry name" value="EFh"/>
    <property type="match status" value="1"/>
</dbReference>